<reference evidence="1 2" key="1">
    <citation type="submission" date="2012-08" db="EMBL/GenBank/DDBJ databases">
        <title>Whole genome shotgun sequence of Austwickia chelonae NBRC 105200.</title>
        <authorList>
            <person name="Yoshida I."/>
            <person name="Hosoyama A."/>
            <person name="Tsuchikane K."/>
            <person name="Katsumata H."/>
            <person name="Ando Y."/>
            <person name="Ohji S."/>
            <person name="Hamada M."/>
            <person name="Tamura T."/>
            <person name="Yamazoe A."/>
            <person name="Yamazaki S."/>
            <person name="Fujita N."/>
        </authorList>
    </citation>
    <scope>NUCLEOTIDE SEQUENCE [LARGE SCALE GENOMIC DNA]</scope>
    <source>
        <strain evidence="1 2">NBRC 105200</strain>
    </source>
</reference>
<organism evidence="1 2">
    <name type="scientific">Austwickia chelonae NBRC 105200</name>
    <dbReference type="NCBI Taxonomy" id="1184607"/>
    <lineage>
        <taxon>Bacteria</taxon>
        <taxon>Bacillati</taxon>
        <taxon>Actinomycetota</taxon>
        <taxon>Actinomycetes</taxon>
        <taxon>Micrococcales</taxon>
        <taxon>Dermatophilaceae</taxon>
        <taxon>Austwickia</taxon>
    </lineage>
</organism>
<dbReference type="AlphaFoldDB" id="K6VNQ7"/>
<protein>
    <submittedName>
        <fullName evidence="1">Uncharacterized protein</fullName>
    </submittedName>
</protein>
<comment type="caution">
    <text evidence="1">The sequence shown here is derived from an EMBL/GenBank/DDBJ whole genome shotgun (WGS) entry which is preliminary data.</text>
</comment>
<dbReference type="STRING" id="100225.SAMN05421595_0896"/>
<evidence type="ECO:0000313" key="1">
    <source>
        <dbReference type="EMBL" id="GAB78379.1"/>
    </source>
</evidence>
<gene>
    <name evidence="1" type="ORF">AUCHE_08_06270</name>
</gene>
<accession>K6VNQ7</accession>
<sequence length="93" mass="9658">MKGMVAMVNDVMVEALVAAVNGVAEAQQAGRDGSWEAVSADVEAHVSGVLRRLAADDIAVMGDELGLVDARRSDVEERVRIKVLGLVTAALAA</sequence>
<evidence type="ECO:0000313" key="2">
    <source>
        <dbReference type="Proteomes" id="UP000008495"/>
    </source>
</evidence>
<name>K6VNQ7_9MICO</name>
<dbReference type="Proteomes" id="UP000008495">
    <property type="component" value="Unassembled WGS sequence"/>
</dbReference>
<keyword evidence="2" id="KW-1185">Reference proteome</keyword>
<dbReference type="EMBL" id="BAGZ01000008">
    <property type="protein sequence ID" value="GAB78379.1"/>
    <property type="molecule type" value="Genomic_DNA"/>
</dbReference>
<proteinExistence type="predicted"/>